<dbReference type="SUPFAM" id="SSF56935">
    <property type="entry name" value="Porins"/>
    <property type="match status" value="1"/>
</dbReference>
<keyword evidence="3" id="KW-1185">Reference proteome</keyword>
<organism evidence="2 3">
    <name type="scientific">Mucilaginibacter frigoritolerans</name>
    <dbReference type="NCBI Taxonomy" id="652788"/>
    <lineage>
        <taxon>Bacteria</taxon>
        <taxon>Pseudomonadati</taxon>
        <taxon>Bacteroidota</taxon>
        <taxon>Sphingobacteriia</taxon>
        <taxon>Sphingobacteriales</taxon>
        <taxon>Sphingobacteriaceae</taxon>
        <taxon>Mucilaginibacter</taxon>
    </lineage>
</organism>
<evidence type="ECO:0000313" key="3">
    <source>
        <dbReference type="Proteomes" id="UP000317010"/>
    </source>
</evidence>
<proteinExistence type="predicted"/>
<gene>
    <name evidence="2" type="ORF">JN11_04633</name>
</gene>
<accession>A0A562TMN1</accession>
<dbReference type="InterPro" id="IPR013784">
    <property type="entry name" value="Carb-bd-like_fold"/>
</dbReference>
<dbReference type="OrthoDB" id="1086219at2"/>
<feature type="domain" description="Outer membrane protein beta-barrel" evidence="1">
    <location>
        <begin position="461"/>
        <end position="748"/>
    </location>
</feature>
<comment type="caution">
    <text evidence="2">The sequence shown here is derived from an EMBL/GenBank/DDBJ whole genome shotgun (WGS) entry which is preliminary data.</text>
</comment>
<reference evidence="2 3" key="1">
    <citation type="submission" date="2019-07" db="EMBL/GenBank/DDBJ databases">
        <title>Genomic Encyclopedia of Archaeal and Bacterial Type Strains, Phase II (KMG-II): from individual species to whole genera.</title>
        <authorList>
            <person name="Goeker M."/>
        </authorList>
    </citation>
    <scope>NUCLEOTIDE SEQUENCE [LARGE SCALE GENOMIC DNA]</scope>
    <source>
        <strain evidence="2 3">ATCC BAA-1854</strain>
    </source>
</reference>
<dbReference type="InterPro" id="IPR041700">
    <property type="entry name" value="OMP_b-brl_3"/>
</dbReference>
<name>A0A562TMN1_9SPHI</name>
<dbReference type="GO" id="GO:0030246">
    <property type="term" value="F:carbohydrate binding"/>
    <property type="evidence" value="ECO:0007669"/>
    <property type="project" value="InterPro"/>
</dbReference>
<sequence length="931" mass="103988">MKITIIVLPFLLLFTLNLRAQSIYNVKGIIVDTSSNAKLVNASISILNEKDSILYTFVRAGVSGIFAINNLSKGKFILLATYPGYADYIEYFSLDSAKRTHDFGNINMLLKTKLLADVIVKGNRASIKIKGDTTEFDARTYKVQPNATVEDLLKQLQGIQVDKDGKITAQGETVNKVLVDGEEFFGDDPTLVTKNLRADMVDKVQLYDKKSDQATFTGIDDGQKTKTINIKLKADKKNGYFGKVDAGYGTDNYYQSQILFNMFKAKQKFSFFSTISNDGKTGLGWEDNQKYGGGNNVSAMDDGSIMIMVGGGDDLDSWDGNYSGKGTPIAINDGVHYDSKWNGDKQSLNTNYKLGVLTVDGVDNTLSQNNLPTGGIINTTSNQNFHNYMFRNKLDATYQVKLDTTSNLKLAFDATTKHSQTKSDYMSTSRNSGDTLLNSSERNITNQVDARIFNANAFYTKKFKKKGRTFSWNVSEAYNESQANGTLKTDVDYFNNLGVQDSSQTTDQYKTNHLISSQLNSNMTYTEPLSKTLSIIFNYGLAIDNSTADRKSFNKDANGFYTILDSLYSNDYKLNQLANQGGAILNLKKGKTTINIGTKVSDVNFKQVNEYTGDIFKRNFVDWSPQASYQYRFSQQSNFNVNYNGKTTQPTVDQIQPLLVNTDPLNLIIGNPALKPSFTNNIRLAYNSYKVLSDEYLGVYGNYSFTSSPIVNSTVTDSVGKSTTQYINLNKIPFNYYLNIYYARKLSSTGINIGFTLNDQGSRTYNLSNGEINAITSTTYSGSLRVQKYVQKKYDFNISFGPSLTYGGSSLQRNLNNNGHGLNGDGGFTFFLPWQFSITSNGSYQYNSKTETFDQDYSRFLLNAWLVKAFDKNEDFKITLACNDILNQNSGFNRSSSGNLITQENYTTIKRFFMLTLVWTFNKMGGASAKN</sequence>
<evidence type="ECO:0000259" key="1">
    <source>
        <dbReference type="Pfam" id="PF14905"/>
    </source>
</evidence>
<dbReference type="EMBL" id="VLLI01000018">
    <property type="protein sequence ID" value="TWI94851.1"/>
    <property type="molecule type" value="Genomic_DNA"/>
</dbReference>
<dbReference type="SUPFAM" id="SSF49452">
    <property type="entry name" value="Starch-binding domain-like"/>
    <property type="match status" value="1"/>
</dbReference>
<protein>
    <submittedName>
        <fullName evidence="2">Outer membrane beta-barrel protein</fullName>
    </submittedName>
</protein>
<dbReference type="AlphaFoldDB" id="A0A562TMN1"/>
<dbReference type="Proteomes" id="UP000317010">
    <property type="component" value="Unassembled WGS sequence"/>
</dbReference>
<dbReference type="RefSeq" id="WP_144916426.1">
    <property type="nucleotide sequence ID" value="NZ_VLLI01000018.1"/>
</dbReference>
<evidence type="ECO:0000313" key="2">
    <source>
        <dbReference type="EMBL" id="TWI94851.1"/>
    </source>
</evidence>
<dbReference type="Pfam" id="PF14905">
    <property type="entry name" value="OMP_b-brl_3"/>
    <property type="match status" value="1"/>
</dbReference>